<dbReference type="Gene3D" id="1.20.58.1040">
    <property type="match status" value="1"/>
</dbReference>
<dbReference type="GeneID" id="120259842"/>
<dbReference type="AlphaFoldDB" id="A0AB40B8B6"/>
<keyword evidence="10" id="KW-1185">Reference proteome</keyword>
<dbReference type="PANTHER" id="PTHR31044:SF33">
    <property type="entry name" value="PLASMODESMATA CALLOSE-BINDING PROTEIN 5"/>
    <property type="match status" value="1"/>
</dbReference>
<evidence type="ECO:0000313" key="10">
    <source>
        <dbReference type="Proteomes" id="UP001515500"/>
    </source>
</evidence>
<gene>
    <name evidence="11" type="primary">LOC120259842</name>
</gene>
<dbReference type="Proteomes" id="UP001515500">
    <property type="component" value="Chromosome 5"/>
</dbReference>
<dbReference type="Pfam" id="PF07983">
    <property type="entry name" value="X8"/>
    <property type="match status" value="1"/>
</dbReference>
<keyword evidence="3" id="KW-0336">GPI-anchor</keyword>
<dbReference type="GO" id="GO:0009506">
    <property type="term" value="C:plasmodesma"/>
    <property type="evidence" value="ECO:0007669"/>
    <property type="project" value="UniProtKB-ARBA"/>
</dbReference>
<evidence type="ECO:0000256" key="6">
    <source>
        <dbReference type="ARBA" id="ARBA00023157"/>
    </source>
</evidence>
<evidence type="ECO:0000256" key="1">
    <source>
        <dbReference type="ARBA" id="ARBA00004609"/>
    </source>
</evidence>
<feature type="chain" id="PRO_5044327875" evidence="8">
    <location>
        <begin position="20"/>
        <end position="186"/>
    </location>
</feature>
<keyword evidence="7" id="KW-0325">Glycoprotein</keyword>
<dbReference type="RefSeq" id="XP_039123223.1">
    <property type="nucleotide sequence ID" value="XM_039267289.1"/>
</dbReference>
<dbReference type="InterPro" id="IPR012946">
    <property type="entry name" value="X8"/>
</dbReference>
<reference evidence="11" key="1">
    <citation type="submission" date="2025-08" db="UniProtKB">
        <authorList>
            <consortium name="RefSeq"/>
        </authorList>
    </citation>
    <scope>IDENTIFICATION</scope>
</reference>
<evidence type="ECO:0000313" key="11">
    <source>
        <dbReference type="RefSeq" id="XP_039123223.1"/>
    </source>
</evidence>
<dbReference type="GO" id="GO:0005886">
    <property type="term" value="C:plasma membrane"/>
    <property type="evidence" value="ECO:0007669"/>
    <property type="project" value="UniProtKB-SubCell"/>
</dbReference>
<dbReference type="SMART" id="SM00768">
    <property type="entry name" value="X8"/>
    <property type="match status" value="1"/>
</dbReference>
<evidence type="ECO:0000256" key="4">
    <source>
        <dbReference type="ARBA" id="ARBA00022729"/>
    </source>
</evidence>
<keyword evidence="2" id="KW-1003">Cell membrane</keyword>
<evidence type="ECO:0000256" key="3">
    <source>
        <dbReference type="ARBA" id="ARBA00022622"/>
    </source>
</evidence>
<keyword evidence="5" id="KW-0472">Membrane</keyword>
<name>A0AB40B8B6_DIOCR</name>
<accession>A0AB40B8B6</accession>
<keyword evidence="4 8" id="KW-0732">Signal</keyword>
<sequence>MPTLSLLFLFFISSLCARAHPHPQEKDDASAGASGMPLWCVAKNNAEDSALQSALDWACGQGGADCSQIQPGGPCFQSKDVQSLASFAFNDYFLRRGSSPSDCDFAGSAALTSLDPTSGSCRFPSSSLAGNGNFVGSTNTSLGPYGADLNSATPLLFCKSWKEVVMMSLLLLVHAAVSKEMLFSGD</sequence>
<evidence type="ECO:0000256" key="5">
    <source>
        <dbReference type="ARBA" id="ARBA00023136"/>
    </source>
</evidence>
<feature type="domain" description="X8" evidence="9">
    <location>
        <begin position="38"/>
        <end position="123"/>
    </location>
</feature>
<organism evidence="10 11">
    <name type="scientific">Dioscorea cayennensis subsp. rotundata</name>
    <name type="common">White Guinea yam</name>
    <name type="synonym">Dioscorea rotundata</name>
    <dbReference type="NCBI Taxonomy" id="55577"/>
    <lineage>
        <taxon>Eukaryota</taxon>
        <taxon>Viridiplantae</taxon>
        <taxon>Streptophyta</taxon>
        <taxon>Embryophyta</taxon>
        <taxon>Tracheophyta</taxon>
        <taxon>Spermatophyta</taxon>
        <taxon>Magnoliopsida</taxon>
        <taxon>Liliopsida</taxon>
        <taxon>Dioscoreales</taxon>
        <taxon>Dioscoreaceae</taxon>
        <taxon>Dioscorea</taxon>
    </lineage>
</organism>
<protein>
    <submittedName>
        <fullName evidence="11">PLASMODESMATA CALLOSE-BINDING PROTEIN 5-like</fullName>
    </submittedName>
</protein>
<evidence type="ECO:0000256" key="2">
    <source>
        <dbReference type="ARBA" id="ARBA00022475"/>
    </source>
</evidence>
<comment type="subcellular location">
    <subcellularLocation>
        <location evidence="1">Cell membrane</location>
        <topology evidence="1">Lipid-anchor</topology>
        <topology evidence="1">GPI-anchor</topology>
    </subcellularLocation>
</comment>
<evidence type="ECO:0000256" key="7">
    <source>
        <dbReference type="ARBA" id="ARBA00023180"/>
    </source>
</evidence>
<dbReference type="FunFam" id="1.20.58.1040:FF:000001">
    <property type="entry name" value="Glucan endo-1,3-beta-glucosidase 4"/>
    <property type="match status" value="1"/>
</dbReference>
<proteinExistence type="predicted"/>
<dbReference type="PANTHER" id="PTHR31044">
    <property type="entry name" value="BETA-1,3 GLUCANASE"/>
    <property type="match status" value="1"/>
</dbReference>
<evidence type="ECO:0000256" key="8">
    <source>
        <dbReference type="SAM" id="SignalP"/>
    </source>
</evidence>
<dbReference type="GO" id="GO:0098552">
    <property type="term" value="C:side of membrane"/>
    <property type="evidence" value="ECO:0007669"/>
    <property type="project" value="UniProtKB-KW"/>
</dbReference>
<evidence type="ECO:0000259" key="9">
    <source>
        <dbReference type="SMART" id="SM00768"/>
    </source>
</evidence>
<keyword evidence="3" id="KW-0449">Lipoprotein</keyword>
<keyword evidence="6" id="KW-1015">Disulfide bond</keyword>
<feature type="signal peptide" evidence="8">
    <location>
        <begin position="1"/>
        <end position="19"/>
    </location>
</feature>
<dbReference type="InterPro" id="IPR044788">
    <property type="entry name" value="X8_dom_prot"/>
</dbReference>